<dbReference type="PROSITE" id="PS50267">
    <property type="entry name" value="NA_NEUROTRAN_SYMP_3"/>
    <property type="match status" value="1"/>
</dbReference>
<dbReference type="Proteomes" id="UP000727407">
    <property type="component" value="Unassembled WGS sequence"/>
</dbReference>
<feature type="transmembrane region" description="Helical" evidence="9">
    <location>
        <begin position="343"/>
        <end position="364"/>
    </location>
</feature>
<dbReference type="PRINTS" id="PR00176">
    <property type="entry name" value="NANEUSMPORT"/>
</dbReference>
<dbReference type="GO" id="GO:0005886">
    <property type="term" value="C:plasma membrane"/>
    <property type="evidence" value="ECO:0007669"/>
    <property type="project" value="TreeGrafter"/>
</dbReference>
<evidence type="ECO:0000313" key="10">
    <source>
        <dbReference type="EMBL" id="KAF5909364.1"/>
    </source>
</evidence>
<dbReference type="SUPFAM" id="SSF161070">
    <property type="entry name" value="SNF-like"/>
    <property type="match status" value="1"/>
</dbReference>
<feature type="transmembrane region" description="Helical" evidence="9">
    <location>
        <begin position="376"/>
        <end position="401"/>
    </location>
</feature>
<dbReference type="GO" id="GO:0042995">
    <property type="term" value="C:cell projection"/>
    <property type="evidence" value="ECO:0007669"/>
    <property type="project" value="TreeGrafter"/>
</dbReference>
<dbReference type="PANTHER" id="PTHR11616:SF249">
    <property type="entry name" value="SOLUTE CARRIER FAMILY 6 MEMBER 22, TANDEM DUPLICATE 2 ISOFORM X2-RELATED"/>
    <property type="match status" value="1"/>
</dbReference>
<evidence type="ECO:0000256" key="2">
    <source>
        <dbReference type="ARBA" id="ARBA00022448"/>
    </source>
</evidence>
<organism evidence="10 11">
    <name type="scientific">Clarias magur</name>
    <name type="common">Asian catfish</name>
    <name type="synonym">Macropteronotus magur</name>
    <dbReference type="NCBI Taxonomy" id="1594786"/>
    <lineage>
        <taxon>Eukaryota</taxon>
        <taxon>Metazoa</taxon>
        <taxon>Chordata</taxon>
        <taxon>Craniata</taxon>
        <taxon>Vertebrata</taxon>
        <taxon>Euteleostomi</taxon>
        <taxon>Actinopterygii</taxon>
        <taxon>Neopterygii</taxon>
        <taxon>Teleostei</taxon>
        <taxon>Ostariophysi</taxon>
        <taxon>Siluriformes</taxon>
        <taxon>Clariidae</taxon>
        <taxon>Clarias</taxon>
    </lineage>
</organism>
<feature type="transmembrane region" description="Helical" evidence="9">
    <location>
        <begin position="100"/>
        <end position="118"/>
    </location>
</feature>
<evidence type="ECO:0000256" key="3">
    <source>
        <dbReference type="ARBA" id="ARBA00022692"/>
    </source>
</evidence>
<feature type="binding site" evidence="6">
    <location>
        <position position="281"/>
    </location>
    <ligand>
        <name>Na(+)</name>
        <dbReference type="ChEBI" id="CHEBI:29101"/>
        <label>1</label>
    </ligand>
</feature>
<evidence type="ECO:0000256" key="7">
    <source>
        <dbReference type="PIRSR" id="PIRSR600175-2"/>
    </source>
</evidence>
<keyword evidence="5 9" id="KW-0472">Membrane</keyword>
<proteinExistence type="inferred from homology"/>
<dbReference type="EMBL" id="QNUK01000005">
    <property type="protein sequence ID" value="KAF5909364.1"/>
    <property type="molecule type" value="Genomic_DNA"/>
</dbReference>
<feature type="binding site" evidence="6">
    <location>
        <position position="84"/>
    </location>
    <ligand>
        <name>Na(+)</name>
        <dbReference type="ChEBI" id="CHEBI:29101"/>
        <label>1</label>
    </ligand>
</feature>
<feature type="transmembrane region" description="Helical" evidence="9">
    <location>
        <begin position="256"/>
        <end position="283"/>
    </location>
</feature>
<feature type="binding site" evidence="6">
    <location>
        <position position="285"/>
    </location>
    <ligand>
        <name>Na(+)</name>
        <dbReference type="ChEBI" id="CHEBI:29101"/>
        <label>1</label>
    </ligand>
</feature>
<keyword evidence="2 8" id="KW-0813">Transport</keyword>
<keyword evidence="3 8" id="KW-0812">Transmembrane</keyword>
<keyword evidence="11" id="KW-1185">Reference proteome</keyword>
<protein>
    <recommendedName>
        <fullName evidence="8">Transporter</fullName>
    </recommendedName>
</protein>
<reference evidence="10" key="1">
    <citation type="submission" date="2020-07" db="EMBL/GenBank/DDBJ databases">
        <title>Clarias magur genome sequencing, assembly and annotation.</title>
        <authorList>
            <person name="Kushwaha B."/>
            <person name="Kumar R."/>
            <person name="Das P."/>
            <person name="Joshi C.G."/>
            <person name="Kumar D."/>
            <person name="Nagpure N.S."/>
            <person name="Pandey M."/>
            <person name="Agarwal S."/>
            <person name="Srivastava S."/>
            <person name="Singh M."/>
            <person name="Sahoo L."/>
            <person name="Jayasankar P."/>
            <person name="Meher P.K."/>
            <person name="Koringa P.G."/>
            <person name="Iquebal M.A."/>
            <person name="Das S.P."/>
            <person name="Bit A."/>
            <person name="Patnaik S."/>
            <person name="Patel N."/>
            <person name="Shah T.M."/>
            <person name="Hinsu A."/>
            <person name="Jena J.K."/>
        </authorList>
    </citation>
    <scope>NUCLEOTIDE SEQUENCE</scope>
    <source>
        <strain evidence="10">CIFAMagur01</strain>
        <tissue evidence="10">Testis</tissue>
    </source>
</reference>
<evidence type="ECO:0000256" key="5">
    <source>
        <dbReference type="ARBA" id="ARBA00023136"/>
    </source>
</evidence>
<evidence type="ECO:0000256" key="1">
    <source>
        <dbReference type="ARBA" id="ARBA00004141"/>
    </source>
</evidence>
<feature type="binding site" evidence="6">
    <location>
        <position position="77"/>
    </location>
    <ligand>
        <name>Na(+)</name>
        <dbReference type="ChEBI" id="CHEBI:29101"/>
        <label>1</label>
    </ligand>
</feature>
<feature type="transmembrane region" description="Helical" evidence="9">
    <location>
        <begin position="303"/>
        <end position="322"/>
    </location>
</feature>
<feature type="disulfide bond" evidence="7">
    <location>
        <begin position="183"/>
        <end position="192"/>
    </location>
</feature>
<keyword evidence="6" id="KW-0479">Metal-binding</keyword>
<feature type="non-terminal residue" evidence="10">
    <location>
        <position position="410"/>
    </location>
</feature>
<dbReference type="PROSITE" id="PS00610">
    <property type="entry name" value="NA_NEUROTRAN_SYMP_1"/>
    <property type="match status" value="1"/>
</dbReference>
<evidence type="ECO:0000256" key="6">
    <source>
        <dbReference type="PIRSR" id="PIRSR600175-1"/>
    </source>
</evidence>
<name>A0A8J4UAX9_CLAMG</name>
<dbReference type="GO" id="GO:0005332">
    <property type="term" value="F:gamma-aminobutyric acid:sodium:chloride symporter activity"/>
    <property type="evidence" value="ECO:0007669"/>
    <property type="project" value="TreeGrafter"/>
</dbReference>
<dbReference type="OrthoDB" id="6581954at2759"/>
<dbReference type="PANTHER" id="PTHR11616">
    <property type="entry name" value="SODIUM/CHLORIDE DEPENDENT TRANSPORTER"/>
    <property type="match status" value="1"/>
</dbReference>
<keyword evidence="8" id="KW-0769">Symport</keyword>
<keyword evidence="6" id="KW-0915">Sodium</keyword>
<dbReference type="AlphaFoldDB" id="A0A8J4UAX9"/>
<comment type="subcellular location">
    <subcellularLocation>
        <location evidence="1">Membrane</location>
        <topology evidence="1">Multi-pass membrane protein</topology>
    </subcellularLocation>
</comment>
<gene>
    <name evidence="10" type="ORF">DAT39_000875</name>
</gene>
<keyword evidence="7" id="KW-1015">Disulfide bond</keyword>
<dbReference type="InterPro" id="IPR000175">
    <property type="entry name" value="Na/ntran_symport"/>
</dbReference>
<dbReference type="GO" id="GO:0046872">
    <property type="term" value="F:metal ion binding"/>
    <property type="evidence" value="ECO:0007669"/>
    <property type="project" value="UniProtKB-KW"/>
</dbReference>
<keyword evidence="4 9" id="KW-1133">Transmembrane helix</keyword>
<evidence type="ECO:0000256" key="9">
    <source>
        <dbReference type="SAM" id="Phobius"/>
    </source>
</evidence>
<dbReference type="PROSITE" id="PS00754">
    <property type="entry name" value="NA_NEUROTRAN_SYMP_2"/>
    <property type="match status" value="1"/>
</dbReference>
<evidence type="ECO:0000256" key="4">
    <source>
        <dbReference type="ARBA" id="ARBA00022989"/>
    </source>
</evidence>
<comment type="caution">
    <text evidence="10">The sequence shown here is derived from an EMBL/GenBank/DDBJ whole genome shotgun (WGS) entry which is preliminary data.</text>
</comment>
<dbReference type="InterPro" id="IPR037272">
    <property type="entry name" value="SNS_sf"/>
</dbReference>
<dbReference type="Pfam" id="PF00209">
    <property type="entry name" value="SNF"/>
    <property type="match status" value="3"/>
</dbReference>
<evidence type="ECO:0000256" key="8">
    <source>
        <dbReference type="RuleBase" id="RU003732"/>
    </source>
</evidence>
<feature type="binding site" evidence="6">
    <location>
        <position position="80"/>
    </location>
    <ligand>
        <name>Na(+)</name>
        <dbReference type="ChEBI" id="CHEBI:29101"/>
        <label>1</label>
    </ligand>
</feature>
<evidence type="ECO:0000313" key="11">
    <source>
        <dbReference type="Proteomes" id="UP000727407"/>
    </source>
</evidence>
<feature type="transmembrane region" description="Helical" evidence="9">
    <location>
        <begin position="151"/>
        <end position="172"/>
    </location>
</feature>
<feature type="non-terminal residue" evidence="10">
    <location>
        <position position="1"/>
    </location>
</feature>
<sequence length="410" mass="46550">GTFIFSLVKFTPLKFNNVIEYPWWGYAVGCCIMKDSIEPTVKLKLVDVPGSMAPPKGTPQQREQWASKMEFILAVAGHIVGLGNVWRFPYLCYKNGGGAFFVPYLLFLFSCGIPLFFLETSLGQYTSQSGITCWRKICPLFEGLGYGSQIVILYTGIYYIIILAWAFLYLFFSFSSELPWANCKNSWNTEYCMEFSKNSTTDNIPDKITSPVVEFWDMTSFVAGFAIFSVLGFMADEQGMDISLVAESGPGLAFIAYPRAVAMMPLPQLWAVFFFIMILFLGLDSEGGLYIFQLFDYYACSGMTLLAFAILQSICVGWVYGADRLYDNVEDMIGYRPWPHMKICWKYVTPVICMGTFVFSLVKYTPLKLNLYEYPWWGYALGGFFTLSSTMLVPLWMMYAFCKTPGSLSR</sequence>
<accession>A0A8J4UAX9</accession>
<feature type="binding site" evidence="6">
    <location>
        <position position="284"/>
    </location>
    <ligand>
        <name>Na(+)</name>
        <dbReference type="ChEBI" id="CHEBI:29101"/>
        <label>1</label>
    </ligand>
</feature>
<comment type="similarity">
    <text evidence="8">Belongs to the sodium:neurotransmitter symporter (SNF) (TC 2.A.22) family.</text>
</comment>